<name>A0A9Q1FPD2_SYNKA</name>
<sequence length="123" mass="13607">MREQPEREREDGGEALFTDLGHVGVQTAGRFSPDRVGSRAHIEGVCASLPALLSAEPSHQRGAAELGEIRVMHRPTGAGRYVGETGLDKQMHRLAPPRLTDLHSRRHSKTRCPIRLGFHMLNL</sequence>
<evidence type="ECO:0000313" key="2">
    <source>
        <dbReference type="Proteomes" id="UP001152622"/>
    </source>
</evidence>
<dbReference type="AlphaFoldDB" id="A0A9Q1FPD2"/>
<gene>
    <name evidence="1" type="ORF">SKAU_G00124440</name>
</gene>
<dbReference type="Proteomes" id="UP001152622">
    <property type="component" value="Chromosome 4"/>
</dbReference>
<proteinExistence type="predicted"/>
<keyword evidence="2" id="KW-1185">Reference proteome</keyword>
<organism evidence="1 2">
    <name type="scientific">Synaphobranchus kaupii</name>
    <name type="common">Kaup's arrowtooth eel</name>
    <dbReference type="NCBI Taxonomy" id="118154"/>
    <lineage>
        <taxon>Eukaryota</taxon>
        <taxon>Metazoa</taxon>
        <taxon>Chordata</taxon>
        <taxon>Craniata</taxon>
        <taxon>Vertebrata</taxon>
        <taxon>Euteleostomi</taxon>
        <taxon>Actinopterygii</taxon>
        <taxon>Neopterygii</taxon>
        <taxon>Teleostei</taxon>
        <taxon>Anguilliformes</taxon>
        <taxon>Synaphobranchidae</taxon>
        <taxon>Synaphobranchus</taxon>
    </lineage>
</organism>
<comment type="caution">
    <text evidence="1">The sequence shown here is derived from an EMBL/GenBank/DDBJ whole genome shotgun (WGS) entry which is preliminary data.</text>
</comment>
<evidence type="ECO:0000313" key="1">
    <source>
        <dbReference type="EMBL" id="KAJ8363613.1"/>
    </source>
</evidence>
<protein>
    <submittedName>
        <fullName evidence="1">Uncharacterized protein</fullName>
    </submittedName>
</protein>
<accession>A0A9Q1FPD2</accession>
<dbReference type="EMBL" id="JAINUF010000004">
    <property type="protein sequence ID" value="KAJ8363613.1"/>
    <property type="molecule type" value="Genomic_DNA"/>
</dbReference>
<reference evidence="1" key="1">
    <citation type="journal article" date="2023" name="Science">
        <title>Genome structures resolve the early diversification of teleost fishes.</title>
        <authorList>
            <person name="Parey E."/>
            <person name="Louis A."/>
            <person name="Montfort J."/>
            <person name="Bouchez O."/>
            <person name="Roques C."/>
            <person name="Iampietro C."/>
            <person name="Lluch J."/>
            <person name="Castinel A."/>
            <person name="Donnadieu C."/>
            <person name="Desvignes T."/>
            <person name="Floi Bucao C."/>
            <person name="Jouanno E."/>
            <person name="Wen M."/>
            <person name="Mejri S."/>
            <person name="Dirks R."/>
            <person name="Jansen H."/>
            <person name="Henkel C."/>
            <person name="Chen W.J."/>
            <person name="Zahm M."/>
            <person name="Cabau C."/>
            <person name="Klopp C."/>
            <person name="Thompson A.W."/>
            <person name="Robinson-Rechavi M."/>
            <person name="Braasch I."/>
            <person name="Lecointre G."/>
            <person name="Bobe J."/>
            <person name="Postlethwait J.H."/>
            <person name="Berthelot C."/>
            <person name="Roest Crollius H."/>
            <person name="Guiguen Y."/>
        </authorList>
    </citation>
    <scope>NUCLEOTIDE SEQUENCE</scope>
    <source>
        <strain evidence="1">WJC10195</strain>
    </source>
</reference>